<keyword evidence="2" id="KW-1185">Reference proteome</keyword>
<evidence type="ECO:0000313" key="1">
    <source>
        <dbReference type="EMBL" id="KAL2486367.1"/>
    </source>
</evidence>
<dbReference type="AlphaFoldDB" id="A0ABD1REG8"/>
<comment type="caution">
    <text evidence="1">The sequence shown here is derived from an EMBL/GenBank/DDBJ whole genome shotgun (WGS) entry which is preliminary data.</text>
</comment>
<dbReference type="EMBL" id="JBFOLK010000009">
    <property type="protein sequence ID" value="KAL2486367.1"/>
    <property type="molecule type" value="Genomic_DNA"/>
</dbReference>
<protein>
    <submittedName>
        <fullName evidence="1">Uncharacterized protein</fullName>
    </submittedName>
</protein>
<accession>A0ABD1REG8</accession>
<gene>
    <name evidence="1" type="ORF">Adt_31123</name>
</gene>
<organism evidence="1 2">
    <name type="scientific">Abeliophyllum distichum</name>
    <dbReference type="NCBI Taxonomy" id="126358"/>
    <lineage>
        <taxon>Eukaryota</taxon>
        <taxon>Viridiplantae</taxon>
        <taxon>Streptophyta</taxon>
        <taxon>Embryophyta</taxon>
        <taxon>Tracheophyta</taxon>
        <taxon>Spermatophyta</taxon>
        <taxon>Magnoliopsida</taxon>
        <taxon>eudicotyledons</taxon>
        <taxon>Gunneridae</taxon>
        <taxon>Pentapetalae</taxon>
        <taxon>asterids</taxon>
        <taxon>lamiids</taxon>
        <taxon>Lamiales</taxon>
        <taxon>Oleaceae</taxon>
        <taxon>Forsythieae</taxon>
        <taxon>Abeliophyllum</taxon>
    </lineage>
</organism>
<sequence length="110" mass="12748">MVISDIFSNSNRRNSFCHGIYAMISIEVGMPSPMHLYFDKVVNKDLYKASLDLQEERHASSQLCLIVYQRKMAGYYNSKVKNRGFQENDFILKKVFFANREVGDRTLGPD</sequence>
<proteinExistence type="predicted"/>
<dbReference type="Proteomes" id="UP001604336">
    <property type="component" value="Unassembled WGS sequence"/>
</dbReference>
<name>A0ABD1REG8_9LAMI</name>
<reference evidence="2" key="1">
    <citation type="submission" date="2024-07" db="EMBL/GenBank/DDBJ databases">
        <title>Two chromosome-level genome assemblies of Korean endemic species Abeliophyllum distichum and Forsythia ovata (Oleaceae).</title>
        <authorList>
            <person name="Jang H."/>
        </authorList>
    </citation>
    <scope>NUCLEOTIDE SEQUENCE [LARGE SCALE GENOMIC DNA]</scope>
</reference>
<evidence type="ECO:0000313" key="2">
    <source>
        <dbReference type="Proteomes" id="UP001604336"/>
    </source>
</evidence>